<accession>A0A7S2Z0F1</accession>
<reference evidence="3" key="1">
    <citation type="submission" date="2021-01" db="EMBL/GenBank/DDBJ databases">
        <authorList>
            <person name="Corre E."/>
            <person name="Pelletier E."/>
            <person name="Niang G."/>
            <person name="Scheremetjew M."/>
            <person name="Finn R."/>
            <person name="Kale V."/>
            <person name="Holt S."/>
            <person name="Cochrane G."/>
            <person name="Meng A."/>
            <person name="Brown T."/>
            <person name="Cohen L."/>
        </authorList>
    </citation>
    <scope>NUCLEOTIDE SEQUENCE</scope>
    <source>
        <strain evidence="3">RCC2336</strain>
    </source>
</reference>
<feature type="compositionally biased region" description="Low complexity" evidence="2">
    <location>
        <begin position="293"/>
        <end position="303"/>
    </location>
</feature>
<proteinExistence type="predicted"/>
<feature type="region of interest" description="Disordered" evidence="2">
    <location>
        <begin position="244"/>
        <end position="311"/>
    </location>
</feature>
<sequence>MASSAAGLSSGHKKDEPGEDMEDNAPPATMQFAHSFAQAPEDVSPAIYNPALDSTSAGAVTSAASRTMYEASRDNVMKKKRADAEKHHHKQVWTKEPHGGAYKKSGKGSTDGYDALEKPLGVKPKEHVVPWGTHTTDIEPGYEKPARGPTTNFVGNHMCQGAIDLVQSELTRRDPKHELNKLHNYQRTHWPPILLSRESAESVKALQDATGAAAAPALPTDAKVAMESADGMDVAQMRRAIRYQRRNKKPGDGNLFQLPPEEEEERRRRRALAGAAEAATKALPSNHVDDSAAAEATTTTTEEGTQHLTTPDELLHRASELVEMEKLDDALVLFKRVLELDPGNKRASIGQLRVTQMQNAKREWDLKERSGDMHVPTVARPILPQFEVRGKSGTPF</sequence>
<evidence type="ECO:0000256" key="1">
    <source>
        <dbReference type="PROSITE-ProRule" id="PRU00339"/>
    </source>
</evidence>
<dbReference type="AlphaFoldDB" id="A0A7S2Z0F1"/>
<dbReference type="InterPro" id="IPR019734">
    <property type="entry name" value="TPR_rpt"/>
</dbReference>
<evidence type="ECO:0000256" key="2">
    <source>
        <dbReference type="SAM" id="MobiDB-lite"/>
    </source>
</evidence>
<feature type="repeat" description="TPR" evidence="1">
    <location>
        <begin position="311"/>
        <end position="344"/>
    </location>
</feature>
<protein>
    <submittedName>
        <fullName evidence="3">Uncharacterized protein</fullName>
    </submittedName>
</protein>
<name>A0A7S2Z0F1_9CHLO</name>
<gene>
    <name evidence="3" type="ORF">PPRO1316_LOCUS3240</name>
</gene>
<dbReference type="InterPro" id="IPR011990">
    <property type="entry name" value="TPR-like_helical_dom_sf"/>
</dbReference>
<feature type="region of interest" description="Disordered" evidence="2">
    <location>
        <begin position="81"/>
        <end position="113"/>
    </location>
</feature>
<keyword evidence="1" id="KW-0802">TPR repeat</keyword>
<evidence type="ECO:0000313" key="3">
    <source>
        <dbReference type="EMBL" id="CAE0014662.1"/>
    </source>
</evidence>
<feature type="region of interest" description="Disordered" evidence="2">
    <location>
        <begin position="1"/>
        <end position="31"/>
    </location>
</feature>
<dbReference type="SUPFAM" id="SSF48452">
    <property type="entry name" value="TPR-like"/>
    <property type="match status" value="1"/>
</dbReference>
<organism evidence="3">
    <name type="scientific">Pycnococcus provasolii</name>
    <dbReference type="NCBI Taxonomy" id="41880"/>
    <lineage>
        <taxon>Eukaryota</taxon>
        <taxon>Viridiplantae</taxon>
        <taxon>Chlorophyta</taxon>
        <taxon>Pseudoscourfieldiophyceae</taxon>
        <taxon>Pseudoscourfieldiales</taxon>
        <taxon>Pycnococcaceae</taxon>
        <taxon>Pycnococcus</taxon>
    </lineage>
</organism>
<dbReference type="EMBL" id="HBHV01004692">
    <property type="protein sequence ID" value="CAE0014662.1"/>
    <property type="molecule type" value="Transcribed_RNA"/>
</dbReference>
<dbReference type="PROSITE" id="PS50005">
    <property type="entry name" value="TPR"/>
    <property type="match status" value="1"/>
</dbReference>